<keyword evidence="3 7" id="KW-0694">RNA-binding</keyword>
<dbReference type="CDD" id="cd00336">
    <property type="entry name" value="Ribosomal_L22"/>
    <property type="match status" value="1"/>
</dbReference>
<dbReference type="PROSITE" id="PS00464">
    <property type="entry name" value="RIBOSOMAL_L22"/>
    <property type="match status" value="1"/>
</dbReference>
<keyword evidence="2 7" id="KW-0699">rRNA-binding</keyword>
<comment type="similarity">
    <text evidence="1 7 8">Belongs to the universal ribosomal protein uL22 family.</text>
</comment>
<comment type="subunit">
    <text evidence="7 9">Part of the 50S ribosomal subunit.</text>
</comment>
<dbReference type="GO" id="GO:0003735">
    <property type="term" value="F:structural constituent of ribosome"/>
    <property type="evidence" value="ECO:0007669"/>
    <property type="project" value="InterPro"/>
</dbReference>
<dbReference type="GO" id="GO:0006412">
    <property type="term" value="P:translation"/>
    <property type="evidence" value="ECO:0007669"/>
    <property type="project" value="UniProtKB-UniRule"/>
</dbReference>
<dbReference type="PANTHER" id="PTHR13501">
    <property type="entry name" value="CHLOROPLAST 50S RIBOSOMAL PROTEIN L22-RELATED"/>
    <property type="match status" value="1"/>
</dbReference>
<gene>
    <name evidence="7" type="primary">rplV</name>
    <name evidence="12" type="ORF">A2633_02065</name>
</gene>
<dbReference type="AlphaFoldDB" id="A0A1G2K7B2"/>
<evidence type="ECO:0000256" key="2">
    <source>
        <dbReference type="ARBA" id="ARBA00022730"/>
    </source>
</evidence>
<reference evidence="12 13" key="1">
    <citation type="journal article" date="2016" name="Nat. Commun.">
        <title>Thousands of microbial genomes shed light on interconnected biogeochemical processes in an aquifer system.</title>
        <authorList>
            <person name="Anantharaman K."/>
            <person name="Brown C.T."/>
            <person name="Hug L.A."/>
            <person name="Sharon I."/>
            <person name="Castelle C.J."/>
            <person name="Probst A.J."/>
            <person name="Thomas B.C."/>
            <person name="Singh A."/>
            <person name="Wilkins M.J."/>
            <person name="Karaoz U."/>
            <person name="Brodie E.L."/>
            <person name="Williams K.H."/>
            <person name="Hubbard S.S."/>
            <person name="Banfield J.F."/>
        </authorList>
    </citation>
    <scope>NUCLEOTIDE SEQUENCE [LARGE SCALE GENOMIC DNA]</scope>
</reference>
<feature type="compositionally biased region" description="Basic and acidic residues" evidence="11">
    <location>
        <begin position="127"/>
        <end position="143"/>
    </location>
</feature>
<proteinExistence type="inferred from homology"/>
<keyword evidence="5 7" id="KW-0687">Ribonucleoprotein</keyword>
<comment type="function">
    <text evidence="7">The globular domain of the protein is located near the polypeptide exit tunnel on the outside of the subunit, while an extended beta-hairpin is found that lines the wall of the exit tunnel in the center of the 70S ribosome.</text>
</comment>
<evidence type="ECO:0000256" key="3">
    <source>
        <dbReference type="ARBA" id="ARBA00022884"/>
    </source>
</evidence>
<evidence type="ECO:0000256" key="6">
    <source>
        <dbReference type="ARBA" id="ARBA00035207"/>
    </source>
</evidence>
<dbReference type="InterPro" id="IPR036394">
    <property type="entry name" value="Ribosomal_uL22_sf"/>
</dbReference>
<dbReference type="GO" id="GO:0022625">
    <property type="term" value="C:cytosolic large ribosomal subunit"/>
    <property type="evidence" value="ECO:0007669"/>
    <property type="project" value="TreeGrafter"/>
</dbReference>
<feature type="region of interest" description="Disordered" evidence="11">
    <location>
        <begin position="127"/>
        <end position="161"/>
    </location>
</feature>
<evidence type="ECO:0000256" key="8">
    <source>
        <dbReference type="RuleBase" id="RU004005"/>
    </source>
</evidence>
<evidence type="ECO:0000256" key="1">
    <source>
        <dbReference type="ARBA" id="ARBA00009451"/>
    </source>
</evidence>
<sequence>MQTVEAKLRYLRMSPRKVRVVCDLIKGMHVFRAEAQLRHVGKRAARPVLKLLKSAIANAENNFKLERKNLYVQNITVDGGPVLKRGRARAFGRSAPIMKRTSHINLVLGVREVGSMPEVRVPEVAKTKEKGELTKRETSDKMKRQQSLREPSKQVKKQKGFVQRMFQRKAI</sequence>
<name>A0A1G2K7B2_9BACT</name>
<evidence type="ECO:0000256" key="4">
    <source>
        <dbReference type="ARBA" id="ARBA00022980"/>
    </source>
</evidence>
<dbReference type="HAMAP" id="MF_01331_B">
    <property type="entry name" value="Ribosomal_uL22_B"/>
    <property type="match status" value="1"/>
</dbReference>
<comment type="function">
    <text evidence="7 10">This protein binds specifically to 23S rRNA; its binding is stimulated by other ribosomal proteins, e.g., L4, L17, and L20. It is important during the early stages of 50S assembly. It makes multiple contacts with different domains of the 23S rRNA in the assembled 50S subunit and ribosome.</text>
</comment>
<dbReference type="NCBIfam" id="TIGR01044">
    <property type="entry name" value="rplV_bact"/>
    <property type="match status" value="1"/>
</dbReference>
<keyword evidence="4 7" id="KW-0689">Ribosomal protein</keyword>
<comment type="caution">
    <text evidence="12">The sequence shown here is derived from an EMBL/GenBank/DDBJ whole genome shotgun (WGS) entry which is preliminary data.</text>
</comment>
<dbReference type="EMBL" id="MHQC01000037">
    <property type="protein sequence ID" value="OGZ94370.1"/>
    <property type="molecule type" value="Genomic_DNA"/>
</dbReference>
<evidence type="ECO:0000256" key="9">
    <source>
        <dbReference type="RuleBase" id="RU004006"/>
    </source>
</evidence>
<dbReference type="InterPro" id="IPR018260">
    <property type="entry name" value="Ribosomal_uL22_CS"/>
</dbReference>
<protein>
    <recommendedName>
        <fullName evidence="6 7">Large ribosomal subunit protein uL22</fullName>
    </recommendedName>
</protein>
<dbReference type="InterPro" id="IPR047867">
    <property type="entry name" value="Ribosomal_uL22_bac/org-type"/>
</dbReference>
<evidence type="ECO:0000313" key="12">
    <source>
        <dbReference type="EMBL" id="OGZ94370.1"/>
    </source>
</evidence>
<evidence type="ECO:0000256" key="7">
    <source>
        <dbReference type="HAMAP-Rule" id="MF_01331"/>
    </source>
</evidence>
<dbReference type="Gene3D" id="3.90.470.10">
    <property type="entry name" value="Ribosomal protein L22/L17"/>
    <property type="match status" value="1"/>
</dbReference>
<dbReference type="InterPro" id="IPR005727">
    <property type="entry name" value="Ribosomal_uL22_bac/chlpt-type"/>
</dbReference>
<dbReference type="InterPro" id="IPR001063">
    <property type="entry name" value="Ribosomal_uL22"/>
</dbReference>
<accession>A0A1G2K7B2</accession>
<organism evidence="12 13">
    <name type="scientific">Candidatus Sungbacteria bacterium RIFCSPHIGHO2_01_FULL_47_32</name>
    <dbReference type="NCBI Taxonomy" id="1802264"/>
    <lineage>
        <taxon>Bacteria</taxon>
        <taxon>Candidatus Sungiibacteriota</taxon>
    </lineage>
</organism>
<evidence type="ECO:0000256" key="10">
    <source>
        <dbReference type="RuleBase" id="RU004008"/>
    </source>
</evidence>
<dbReference type="Pfam" id="PF00237">
    <property type="entry name" value="Ribosomal_L22"/>
    <property type="match status" value="1"/>
</dbReference>
<evidence type="ECO:0000256" key="5">
    <source>
        <dbReference type="ARBA" id="ARBA00023274"/>
    </source>
</evidence>
<dbReference type="Proteomes" id="UP000177152">
    <property type="component" value="Unassembled WGS sequence"/>
</dbReference>
<dbReference type="GO" id="GO:0019843">
    <property type="term" value="F:rRNA binding"/>
    <property type="evidence" value="ECO:0007669"/>
    <property type="project" value="UniProtKB-UniRule"/>
</dbReference>
<dbReference type="SUPFAM" id="SSF54843">
    <property type="entry name" value="Ribosomal protein L22"/>
    <property type="match status" value="1"/>
</dbReference>
<evidence type="ECO:0000256" key="11">
    <source>
        <dbReference type="SAM" id="MobiDB-lite"/>
    </source>
</evidence>
<dbReference type="PANTHER" id="PTHR13501:SF8">
    <property type="entry name" value="LARGE RIBOSOMAL SUBUNIT PROTEIN UL22M"/>
    <property type="match status" value="1"/>
</dbReference>
<evidence type="ECO:0000313" key="13">
    <source>
        <dbReference type="Proteomes" id="UP000177152"/>
    </source>
</evidence>